<evidence type="ECO:0000313" key="4">
    <source>
        <dbReference type="Proteomes" id="UP000005019"/>
    </source>
</evidence>
<keyword evidence="1" id="KW-0732">Signal</keyword>
<dbReference type="InterPro" id="IPR013424">
    <property type="entry name" value="Ice-binding_C"/>
</dbReference>
<keyword evidence="4" id="KW-1185">Reference proteome</keyword>
<feature type="signal peptide" evidence="1">
    <location>
        <begin position="1"/>
        <end position="34"/>
    </location>
</feature>
<dbReference type="EMBL" id="AFHG01000049">
    <property type="protein sequence ID" value="EGK71623.1"/>
    <property type="molecule type" value="Genomic_DNA"/>
</dbReference>
<name>F5RCX2_METUF</name>
<dbReference type="NCBIfam" id="TIGR02595">
    <property type="entry name" value="PEP_CTERM"/>
    <property type="match status" value="1"/>
</dbReference>
<protein>
    <recommendedName>
        <fullName evidence="2">Ice-binding protein C-terminal domain-containing protein</fullName>
    </recommendedName>
</protein>
<evidence type="ECO:0000256" key="1">
    <source>
        <dbReference type="SAM" id="SignalP"/>
    </source>
</evidence>
<feature type="domain" description="Ice-binding protein C-terminal" evidence="2">
    <location>
        <begin position="672"/>
        <end position="695"/>
    </location>
</feature>
<proteinExistence type="predicted"/>
<sequence>MPASTSAPHIRLRRLSALCAALLAGAGLSAPLAAADYVWLGQADTLWNTNNRTVGGTTYWNWSPSGPPTNYPASRVFIDNDPSRNSTVQIAPPYAITPSPYCTQRIDCAAFGGSATHLAIDAGDTLIIGGSAAFNDAINYSFGDARLIVSDPGGGASLINNGTLRLSSDGRLALLGISGTVTLSGSGTTLLGNGYTNERATFNDSQIIYGVSTDANTLVIAQGHTLRGAGKLGYNGNLAGGRLSVVNQGSVVADNAASFLMISGLPNGNPASPYSTLHSLVNRGDIRAENGSRIWITSAIDNAGGLIEARNASSIDLGAAVYGGTLRTTGSGRIYTDGTNGVATFLTGVTIEGRVEATSGNEMNFGWNGASSTITNNGTLAFGLAHPRDVSPTTYAKLRLYGDTLLAGTGRVEFSDDAGNVLDYYGNYISRVPVLTLGAGQTFSGATRIRGAVVNQGLIEANTAVNPLLLDSSGSLVNEGRMVVSGSAPVGFQTNGQFRNQGELRIEAGSTFSGLMTQSAGTTTVMGTFAGNIILQSGVLKGTGSITGNVSNSGGIFAPGTSPGTLTLQNYTQTAGGELVLEIDGDAPSQRDHLIILGNASFYGGRIVIDLGEYAGTGAASFADLLSVGGTLRLAHPVTGAGAVIDVIGLAPGRTAQASWNGSTLGLSIAAAVPEPSAYALMLAGLGLIGLARRRT</sequence>
<gene>
    <name evidence="3" type="ORF">METUNv1_02127</name>
</gene>
<feature type="chain" id="PRO_5003331453" description="Ice-binding protein C-terminal domain-containing protein" evidence="1">
    <location>
        <begin position="35"/>
        <end position="696"/>
    </location>
</feature>
<dbReference type="RefSeq" id="WP_008061467.1">
    <property type="nucleotide sequence ID" value="NZ_AFHG01000049.1"/>
</dbReference>
<evidence type="ECO:0000313" key="3">
    <source>
        <dbReference type="EMBL" id="EGK71623.1"/>
    </source>
</evidence>
<dbReference type="OrthoDB" id="8863470at2"/>
<dbReference type="eggNOG" id="ENOG5033BI5">
    <property type="taxonomic scope" value="Bacteria"/>
</dbReference>
<dbReference type="InterPro" id="IPR011050">
    <property type="entry name" value="Pectin_lyase_fold/virulence"/>
</dbReference>
<organism evidence="3 4">
    <name type="scientific">Methyloversatilis universalis (strain ATCC BAA-1314 / DSM 25237 / JCM 13912 / CCUG 52030 / FAM5)</name>
    <dbReference type="NCBI Taxonomy" id="1000565"/>
    <lineage>
        <taxon>Bacteria</taxon>
        <taxon>Pseudomonadati</taxon>
        <taxon>Pseudomonadota</taxon>
        <taxon>Betaproteobacteria</taxon>
        <taxon>Nitrosomonadales</taxon>
        <taxon>Sterolibacteriaceae</taxon>
        <taxon>Methyloversatilis</taxon>
    </lineage>
</organism>
<accession>F5RCX2</accession>
<dbReference type="STRING" id="1000565.METUNv1_02127"/>
<dbReference type="Pfam" id="PF07589">
    <property type="entry name" value="PEP-CTERM"/>
    <property type="match status" value="1"/>
</dbReference>
<dbReference type="SUPFAM" id="SSF51126">
    <property type="entry name" value="Pectin lyase-like"/>
    <property type="match status" value="1"/>
</dbReference>
<evidence type="ECO:0000259" key="2">
    <source>
        <dbReference type="Pfam" id="PF07589"/>
    </source>
</evidence>
<dbReference type="AlphaFoldDB" id="F5RCX2"/>
<dbReference type="Proteomes" id="UP000005019">
    <property type="component" value="Unassembled WGS sequence"/>
</dbReference>
<comment type="caution">
    <text evidence="3">The sequence shown here is derived from an EMBL/GenBank/DDBJ whole genome shotgun (WGS) entry which is preliminary data.</text>
</comment>
<reference evidence="3 4" key="1">
    <citation type="journal article" date="2011" name="J. Bacteriol.">
        <title>Genome sequence of Methyloversatilis universalis FAM5T, a methylotrophic representative of the order Rhodocyclales.</title>
        <authorList>
            <person name="Kittichotirat W."/>
            <person name="Good N.M."/>
            <person name="Hall R."/>
            <person name="Bringel F."/>
            <person name="Lajus A."/>
            <person name="Medigue C."/>
            <person name="Smalley N.E."/>
            <person name="Beck D."/>
            <person name="Bumgarner R."/>
            <person name="Vuilleumier S."/>
            <person name="Kalyuzhnaya M.G."/>
        </authorList>
    </citation>
    <scope>NUCLEOTIDE SEQUENCE [LARGE SCALE GENOMIC DNA]</scope>
    <source>
        <strain evidence="4">ATCC BAA-1314 / JCM 13912 / FAM5</strain>
    </source>
</reference>